<dbReference type="HOGENOM" id="CLU_000288_125_13_1"/>
<feature type="domain" description="NB-ARC" evidence="8">
    <location>
        <begin position="325"/>
        <end position="469"/>
    </location>
</feature>
<evidence type="ECO:0000256" key="6">
    <source>
        <dbReference type="ARBA" id="ARBA00023128"/>
    </source>
</evidence>
<evidence type="ECO:0000259" key="8">
    <source>
        <dbReference type="Pfam" id="PF00931"/>
    </source>
</evidence>
<keyword evidence="11" id="KW-1185">Reference proteome</keyword>
<dbReference type="GO" id="GO:0016020">
    <property type="term" value="C:membrane"/>
    <property type="evidence" value="ECO:0007669"/>
    <property type="project" value="UniProtKB-SubCell"/>
</dbReference>
<dbReference type="Pfam" id="PF05057">
    <property type="entry name" value="DUF676"/>
    <property type="match status" value="1"/>
</dbReference>
<comment type="subcellular location">
    <subcellularLocation>
        <location evidence="2">Endoplasmic reticulum</location>
    </subcellularLocation>
    <subcellularLocation>
        <location evidence="3">Membrane</location>
    </subcellularLocation>
    <subcellularLocation>
        <location evidence="1">Mitochondrion</location>
    </subcellularLocation>
</comment>
<dbReference type="InterPro" id="IPR029058">
    <property type="entry name" value="AB_hydrolase_fold"/>
</dbReference>
<dbReference type="Gene3D" id="3.40.50.300">
    <property type="entry name" value="P-loop containing nucleotide triphosphate hydrolases"/>
    <property type="match status" value="1"/>
</dbReference>
<dbReference type="RefSeq" id="XP_008082267.1">
    <property type="nucleotide sequence ID" value="XM_008084076.1"/>
</dbReference>
<keyword evidence="5" id="KW-0256">Endoplasmic reticulum</keyword>
<dbReference type="Gene3D" id="1.25.40.10">
    <property type="entry name" value="Tetratricopeptide repeat domain"/>
    <property type="match status" value="2"/>
</dbReference>
<dbReference type="KEGG" id="glz:GLAREA_03823"/>
<dbReference type="Pfam" id="PF00931">
    <property type="entry name" value="NB-ARC"/>
    <property type="match status" value="1"/>
</dbReference>
<dbReference type="OMA" id="GLGSYWY"/>
<reference evidence="10 11" key="1">
    <citation type="journal article" date="2013" name="BMC Genomics">
        <title>Genomics-driven discovery of the pneumocandin biosynthetic gene cluster in the fungus Glarea lozoyensis.</title>
        <authorList>
            <person name="Chen L."/>
            <person name="Yue Q."/>
            <person name="Zhang X."/>
            <person name="Xiang M."/>
            <person name="Wang C."/>
            <person name="Li S."/>
            <person name="Che Y."/>
            <person name="Ortiz-Lopez F.J."/>
            <person name="Bills G.F."/>
            <person name="Liu X."/>
            <person name="An Z."/>
        </authorList>
    </citation>
    <scope>NUCLEOTIDE SEQUENCE [LARGE SCALE GENOMIC DNA]</scope>
    <source>
        <strain evidence="11">ATCC 20868 / MF5171</strain>
    </source>
</reference>
<evidence type="ECO:0000256" key="3">
    <source>
        <dbReference type="ARBA" id="ARBA00004370"/>
    </source>
</evidence>
<dbReference type="GeneID" id="19462878"/>
<keyword evidence="6" id="KW-0496">Mitochondrion</keyword>
<comment type="similarity">
    <text evidence="4">Belongs to the putative lipase ROG1 family.</text>
</comment>
<dbReference type="SUPFAM" id="SSF52540">
    <property type="entry name" value="P-loop containing nucleoside triphosphate hydrolases"/>
    <property type="match status" value="1"/>
</dbReference>
<dbReference type="EMBL" id="KE145363">
    <property type="protein sequence ID" value="EPE30856.1"/>
    <property type="molecule type" value="Genomic_DNA"/>
</dbReference>
<evidence type="ECO:0000259" key="9">
    <source>
        <dbReference type="Pfam" id="PF05057"/>
    </source>
</evidence>
<dbReference type="AlphaFoldDB" id="S3DFV5"/>
<dbReference type="Gene3D" id="3.40.50.1820">
    <property type="entry name" value="alpha/beta hydrolase"/>
    <property type="match status" value="1"/>
</dbReference>
<keyword evidence="7" id="KW-0472">Membrane</keyword>
<dbReference type="GO" id="GO:0016787">
    <property type="term" value="F:hydrolase activity"/>
    <property type="evidence" value="ECO:0007669"/>
    <property type="project" value="UniProtKB-KW"/>
</dbReference>
<evidence type="ECO:0000256" key="1">
    <source>
        <dbReference type="ARBA" id="ARBA00004173"/>
    </source>
</evidence>
<dbReference type="SUPFAM" id="SSF53474">
    <property type="entry name" value="alpha/beta-Hydrolases"/>
    <property type="match status" value="1"/>
</dbReference>
<dbReference type="PANTHER" id="PTHR48182">
    <property type="entry name" value="PROTEIN SERAC1"/>
    <property type="match status" value="1"/>
</dbReference>
<dbReference type="InterPro" id="IPR007751">
    <property type="entry name" value="DUF676_lipase-like"/>
</dbReference>
<gene>
    <name evidence="10" type="ORF">GLAREA_03823</name>
</gene>
<evidence type="ECO:0000256" key="7">
    <source>
        <dbReference type="ARBA" id="ARBA00023136"/>
    </source>
</evidence>
<name>S3DFV5_GLAL2</name>
<dbReference type="InterPro" id="IPR027417">
    <property type="entry name" value="P-loop_NTPase"/>
</dbReference>
<keyword evidence="10" id="KW-0378">Hydrolase</keyword>
<evidence type="ECO:0000256" key="2">
    <source>
        <dbReference type="ARBA" id="ARBA00004240"/>
    </source>
</evidence>
<evidence type="ECO:0000313" key="10">
    <source>
        <dbReference type="EMBL" id="EPE30856.1"/>
    </source>
</evidence>
<evidence type="ECO:0000313" key="11">
    <source>
        <dbReference type="Proteomes" id="UP000016922"/>
    </source>
</evidence>
<dbReference type="PANTHER" id="PTHR48182:SF2">
    <property type="entry name" value="PROTEIN SERAC1"/>
    <property type="match status" value="1"/>
</dbReference>
<dbReference type="InterPro" id="IPR011990">
    <property type="entry name" value="TPR-like_helical_dom_sf"/>
</dbReference>
<dbReference type="eggNOG" id="KOG2029">
    <property type="taxonomic scope" value="Eukaryota"/>
</dbReference>
<dbReference type="InterPro" id="IPR052374">
    <property type="entry name" value="SERAC1"/>
</dbReference>
<dbReference type="InterPro" id="IPR002182">
    <property type="entry name" value="NB-ARC"/>
</dbReference>
<feature type="domain" description="DUF676" evidence="9">
    <location>
        <begin position="35"/>
        <end position="141"/>
    </location>
</feature>
<dbReference type="GO" id="GO:0005739">
    <property type="term" value="C:mitochondrion"/>
    <property type="evidence" value="ECO:0007669"/>
    <property type="project" value="UniProtKB-SubCell"/>
</dbReference>
<evidence type="ECO:0000256" key="5">
    <source>
        <dbReference type="ARBA" id="ARBA00022824"/>
    </source>
</evidence>
<dbReference type="GO" id="GO:0005783">
    <property type="term" value="C:endoplasmic reticulum"/>
    <property type="evidence" value="ECO:0007669"/>
    <property type="project" value="UniProtKB-SubCell"/>
</dbReference>
<dbReference type="Proteomes" id="UP000016922">
    <property type="component" value="Unassembled WGS sequence"/>
</dbReference>
<organism evidence="10 11">
    <name type="scientific">Glarea lozoyensis (strain ATCC 20868 / MF5171)</name>
    <dbReference type="NCBI Taxonomy" id="1116229"/>
    <lineage>
        <taxon>Eukaryota</taxon>
        <taxon>Fungi</taxon>
        <taxon>Dikarya</taxon>
        <taxon>Ascomycota</taxon>
        <taxon>Pezizomycotina</taxon>
        <taxon>Leotiomycetes</taxon>
        <taxon>Helotiales</taxon>
        <taxon>Helotiaceae</taxon>
        <taxon>Glarea</taxon>
    </lineage>
</organism>
<proteinExistence type="inferred from homology"/>
<dbReference type="OrthoDB" id="5086500at2759"/>
<dbReference type="GO" id="GO:0043531">
    <property type="term" value="F:ADP binding"/>
    <property type="evidence" value="ECO:0007669"/>
    <property type="project" value="InterPro"/>
</dbReference>
<dbReference type="SUPFAM" id="SSF48452">
    <property type="entry name" value="TPR-like"/>
    <property type="match status" value="1"/>
</dbReference>
<protein>
    <submittedName>
        <fullName evidence="10">Alpha/beta-Hydrolase</fullName>
    </submittedName>
</protein>
<evidence type="ECO:0000256" key="4">
    <source>
        <dbReference type="ARBA" id="ARBA00007920"/>
    </source>
</evidence>
<sequence>MGIQVLYPIGEDAEDIDINLNINLELGLTPDNILAIHGLNGNPLNTWTEPKSQKLWFRDFLPKDIPNARIMTFGYDATAAFERSTAGILEHARDLLRCVEETRINEQERNRPILFCAHSLGGLVLKQALLVAAETGHKHYKPIWENTIGVLFFGTPHRGSSLAAYGAQLARVPTALSMKPTPQLLESLSTGSFILGELNGKFRKLMDKNRGSREIASFYETRTMLAWRSLVVEQASALINPPECETMWETPIPVAADHRDMCRFSSTDNPAYKTAVRTIQRLRRGNADEEITNQVFLVPQALSKDFTGRNDIRTLVTAGLIDQNYQKKKEQKRLVLWGLGGSGKTQICLKIANDYRNRFWGIFFIDGSSINNAIKGFDAIAKALKIRVSQDPLVLVEDVREHLATRPRWMLIIDNADDPDLDLWQFIPLSGNSSILITTRNRAAVKYATTGSTTVERMSEKDAMTLLLKSSGLDNMLDLGNNCPAHHKKKETALKIVRSLGFLALAIIQAGAAIRQRFVSLEDFSVLYTQRKKDLLESGRSKEETGLQCSVYTTWEISIKMIEAVNEKHSVLALEILQYFAFMHFDGITEQSFEMAWRESTRQGHVFFSSVPKWMQTMPDEWDQLLIGRALALLLSFCLITMDADRRVSIHPLVHQWSLERMIEIERREVWLETIVTITAAISWSPGVEGFTHRKSLLPHLDACRNVYAFDLSGRNPHVEAHLSAALSFALIYRENNRINDSIKLTKQCLDSVEANLPASQSHYIPTLKCYAADLSHLGKYDELAEIWQKILKLEEISFAEPEIVAQSLIATATANILIGRHQKAIELCRTVQSDFRETLEHNNTAILEAAEVIGYAKKAMGQPREALKHLEKCLEVRVQTRVGHPTLQEIELVEQLTDLYNELKRSKKARSMAERRVEIYSQIYGPDDRATVAAKVAFEETRHNSGMLNIRRRARCIGVSEKACAFARQQDQGEPSINTLFSMEQLARVYCDCGLLEKAKLLQEEIVAIYMHKGGLGREDTVRAIKYLRRIEFGIKVRRVVYWWVPKTLRDKDWASEKVQNEPAW</sequence>
<accession>S3DFV5</accession>